<evidence type="ECO:0000259" key="4">
    <source>
        <dbReference type="PROSITE" id="PS51118"/>
    </source>
</evidence>
<dbReference type="PANTHER" id="PTHR33204:SF18">
    <property type="entry name" value="TRANSCRIPTIONAL REGULATORY PROTEIN"/>
    <property type="match status" value="1"/>
</dbReference>
<dbReference type="Gene3D" id="1.10.10.10">
    <property type="entry name" value="Winged helix-like DNA-binding domain superfamily/Winged helix DNA-binding domain"/>
    <property type="match status" value="1"/>
</dbReference>
<dbReference type="Proteomes" id="UP001596337">
    <property type="component" value="Unassembled WGS sequence"/>
</dbReference>
<dbReference type="SUPFAM" id="SSF55718">
    <property type="entry name" value="SCP-like"/>
    <property type="match status" value="1"/>
</dbReference>
<dbReference type="InterPro" id="IPR036527">
    <property type="entry name" value="SCP2_sterol-bd_dom_sf"/>
</dbReference>
<evidence type="ECO:0000313" key="5">
    <source>
        <dbReference type="EMBL" id="MFC6870300.1"/>
    </source>
</evidence>
<sequence length="219" mass="23145">MPRGYRQFCGLARAAEVLGQRWTLLILRDLQVGPRRYTDLLAGLPGIPTNVLTTRVKALEEDGLIARTARSGADRAVVYELTPRGAELGPALKALARWGAAGMREPREGEVVTEASLVTALRVAAADEPAARLRIACTVRVGEAVANAVVEDGAVAVEPGEHPAPELVIIAGSNFRDVLAGRLDADAAVAEGAVQIEGEVALLRAFLEVFSVPYSESIS</sequence>
<dbReference type="Gene3D" id="3.30.1050.10">
    <property type="entry name" value="SCP2 sterol-binding domain"/>
    <property type="match status" value="1"/>
</dbReference>
<evidence type="ECO:0000256" key="2">
    <source>
        <dbReference type="ARBA" id="ARBA00023125"/>
    </source>
</evidence>
<organism evidence="5 6">
    <name type="scientific">Haloechinothrix salitolerans</name>
    <dbReference type="NCBI Taxonomy" id="926830"/>
    <lineage>
        <taxon>Bacteria</taxon>
        <taxon>Bacillati</taxon>
        <taxon>Actinomycetota</taxon>
        <taxon>Actinomycetes</taxon>
        <taxon>Pseudonocardiales</taxon>
        <taxon>Pseudonocardiaceae</taxon>
        <taxon>Haloechinothrix</taxon>
    </lineage>
</organism>
<dbReference type="PANTHER" id="PTHR33204">
    <property type="entry name" value="TRANSCRIPTIONAL REGULATOR, MARR FAMILY"/>
    <property type="match status" value="1"/>
</dbReference>
<protein>
    <submittedName>
        <fullName evidence="5">Winged helix-turn-helix transcriptional regulator</fullName>
    </submittedName>
</protein>
<keyword evidence="2" id="KW-0238">DNA-binding</keyword>
<dbReference type="SUPFAM" id="SSF46785">
    <property type="entry name" value="Winged helix' DNA-binding domain"/>
    <property type="match status" value="1"/>
</dbReference>
<dbReference type="Pfam" id="PF01638">
    <property type="entry name" value="HxlR"/>
    <property type="match status" value="1"/>
</dbReference>
<accession>A0ABW2C7L8</accession>
<evidence type="ECO:0000256" key="3">
    <source>
        <dbReference type="ARBA" id="ARBA00023163"/>
    </source>
</evidence>
<dbReference type="EMBL" id="JBHSXX010000001">
    <property type="protein sequence ID" value="MFC6870300.1"/>
    <property type="molecule type" value="Genomic_DNA"/>
</dbReference>
<evidence type="ECO:0000256" key="1">
    <source>
        <dbReference type="ARBA" id="ARBA00023015"/>
    </source>
</evidence>
<dbReference type="InterPro" id="IPR036390">
    <property type="entry name" value="WH_DNA-bd_sf"/>
</dbReference>
<gene>
    <name evidence="5" type="ORF">ACFQGD_24480</name>
</gene>
<comment type="caution">
    <text evidence="5">The sequence shown here is derived from an EMBL/GenBank/DDBJ whole genome shotgun (WGS) entry which is preliminary data.</text>
</comment>
<keyword evidence="6" id="KW-1185">Reference proteome</keyword>
<dbReference type="InterPro" id="IPR002577">
    <property type="entry name" value="HTH_HxlR"/>
</dbReference>
<reference evidence="6" key="1">
    <citation type="journal article" date="2019" name="Int. J. Syst. Evol. Microbiol.">
        <title>The Global Catalogue of Microorganisms (GCM) 10K type strain sequencing project: providing services to taxonomists for standard genome sequencing and annotation.</title>
        <authorList>
            <consortium name="The Broad Institute Genomics Platform"/>
            <consortium name="The Broad Institute Genome Sequencing Center for Infectious Disease"/>
            <person name="Wu L."/>
            <person name="Ma J."/>
        </authorList>
    </citation>
    <scope>NUCLEOTIDE SEQUENCE [LARGE SCALE GENOMIC DNA]</scope>
    <source>
        <strain evidence="6">KCTC 32255</strain>
    </source>
</reference>
<keyword evidence="1" id="KW-0805">Transcription regulation</keyword>
<feature type="domain" description="HTH hxlR-type" evidence="4">
    <location>
        <begin position="9"/>
        <end position="107"/>
    </location>
</feature>
<proteinExistence type="predicted"/>
<keyword evidence="3" id="KW-0804">Transcription</keyword>
<dbReference type="RefSeq" id="WP_345399403.1">
    <property type="nucleotide sequence ID" value="NZ_BAABLA010000088.1"/>
</dbReference>
<dbReference type="InterPro" id="IPR036388">
    <property type="entry name" value="WH-like_DNA-bd_sf"/>
</dbReference>
<name>A0ABW2C7L8_9PSEU</name>
<dbReference type="PROSITE" id="PS51118">
    <property type="entry name" value="HTH_HXLR"/>
    <property type="match status" value="1"/>
</dbReference>
<evidence type="ECO:0000313" key="6">
    <source>
        <dbReference type="Proteomes" id="UP001596337"/>
    </source>
</evidence>